<protein>
    <recommendedName>
        <fullName evidence="4">WH1 domain-containing protein</fullName>
    </recommendedName>
</protein>
<comment type="caution">
    <text evidence="2">The sequence shown here is derived from an EMBL/GenBank/DDBJ whole genome shotgun (WGS) entry which is preliminary data.</text>
</comment>
<feature type="compositionally biased region" description="Polar residues" evidence="1">
    <location>
        <begin position="560"/>
        <end position="571"/>
    </location>
</feature>
<dbReference type="InterPro" id="IPR011993">
    <property type="entry name" value="PH-like_dom_sf"/>
</dbReference>
<dbReference type="GO" id="GO:0006357">
    <property type="term" value="P:regulation of transcription by RNA polymerase II"/>
    <property type="evidence" value="ECO:0007669"/>
    <property type="project" value="InterPro"/>
</dbReference>
<feature type="region of interest" description="Disordered" evidence="1">
    <location>
        <begin position="478"/>
        <end position="510"/>
    </location>
</feature>
<organism evidence="2 3">
    <name type="scientific">Scylla paramamosain</name>
    <name type="common">Mud crab</name>
    <dbReference type="NCBI Taxonomy" id="85552"/>
    <lineage>
        <taxon>Eukaryota</taxon>
        <taxon>Metazoa</taxon>
        <taxon>Ecdysozoa</taxon>
        <taxon>Arthropoda</taxon>
        <taxon>Crustacea</taxon>
        <taxon>Multicrustacea</taxon>
        <taxon>Malacostraca</taxon>
        <taxon>Eumalacostraca</taxon>
        <taxon>Eucarida</taxon>
        <taxon>Decapoda</taxon>
        <taxon>Pleocyemata</taxon>
        <taxon>Brachyura</taxon>
        <taxon>Eubrachyura</taxon>
        <taxon>Portunoidea</taxon>
        <taxon>Portunidae</taxon>
        <taxon>Portuninae</taxon>
        <taxon>Scylla</taxon>
    </lineage>
</organism>
<keyword evidence="3" id="KW-1185">Reference proteome</keyword>
<dbReference type="Proteomes" id="UP001487740">
    <property type="component" value="Unassembled WGS sequence"/>
</dbReference>
<evidence type="ECO:0000256" key="1">
    <source>
        <dbReference type="SAM" id="MobiDB-lite"/>
    </source>
</evidence>
<sequence length="571" mass="63915">MRRAVTKHAAVIVARGRDGSGAGATNDTGSPLVRVRGSRSISTSVGAERLEVLYTGLLPRATRQRISQQTSLNRVEKIIVWLSGEVWCYFPAINSSNKPDSTHSGTIQPSRNSMTMGGVRGGSTLNEVGVPRHVPHYASTPHLFVYQAAEDEDEVDNDTKEIKEPIYSSAIDIRKVAANKEVEAVRRINEKYDSLRALTDRRDEPEDPLAVTDEDVSRIETFFRGHKTQLWVCRTMANLYSEGGVGATHGTWELKYTGVPILLLDLGDTRSRDKRQLQLVLAEKGTGFALWRDVVDNLTSYRAQEPQFHTLYLSSDHRRRMGFSFNEGRAACEFLSHIERLTADPANISLSGPSKKKNKIKEKLPKYKAPKKTEISTPCNFQHVTTVDACDKTRFFSLQAFSKAKNAPPIQPHTVLERPTIIASDTKNERDEASLFKDCAELVLPTSSRLTPSRERQGRRGRVVERHWYAKTSDRSQCEPFDVSESSSSTAGTPVMGQAHVGESRPRGSLVAPRSVARRPFFMFPYCTMFPVSWPEYVKPQLPDENVTARRVPDGAASRPQRNMSDYNFAD</sequence>
<evidence type="ECO:0000313" key="2">
    <source>
        <dbReference type="EMBL" id="KAK8400322.1"/>
    </source>
</evidence>
<reference evidence="2 3" key="1">
    <citation type="submission" date="2023-03" db="EMBL/GenBank/DDBJ databases">
        <title>High-quality genome of Scylla paramamosain provides insights in environmental adaptation.</title>
        <authorList>
            <person name="Zhang L."/>
        </authorList>
    </citation>
    <scope>NUCLEOTIDE SEQUENCE [LARGE SCALE GENOMIC DNA]</scope>
    <source>
        <strain evidence="2">LZ_2023a</strain>
        <tissue evidence="2">Muscle</tissue>
    </source>
</reference>
<dbReference type="AlphaFoldDB" id="A0AAW0UQ58"/>
<feature type="region of interest" description="Disordered" evidence="1">
    <location>
        <begin position="548"/>
        <end position="571"/>
    </location>
</feature>
<gene>
    <name evidence="2" type="ORF">O3P69_003194</name>
</gene>
<dbReference type="GO" id="GO:0003700">
    <property type="term" value="F:DNA-binding transcription factor activity"/>
    <property type="evidence" value="ECO:0007669"/>
    <property type="project" value="InterPro"/>
</dbReference>
<proteinExistence type="predicted"/>
<dbReference type="InterPro" id="IPR039142">
    <property type="entry name" value="NRF1/Ewg"/>
</dbReference>
<dbReference type="EMBL" id="JARAKH010000010">
    <property type="protein sequence ID" value="KAK8400322.1"/>
    <property type="molecule type" value="Genomic_DNA"/>
</dbReference>
<evidence type="ECO:0008006" key="4">
    <source>
        <dbReference type="Google" id="ProtNLM"/>
    </source>
</evidence>
<name>A0AAW0UQ58_SCYPA</name>
<accession>A0AAW0UQ58</accession>
<dbReference type="Gene3D" id="2.30.29.30">
    <property type="entry name" value="Pleckstrin-homology domain (PH domain)/Phosphotyrosine-binding domain (PTB)"/>
    <property type="match status" value="1"/>
</dbReference>
<evidence type="ECO:0000313" key="3">
    <source>
        <dbReference type="Proteomes" id="UP001487740"/>
    </source>
</evidence>
<dbReference type="PANTHER" id="PTHR20338">
    <property type="entry name" value="NUCLEAR RESPIRATORY FACTOR 1"/>
    <property type="match status" value="1"/>
</dbReference>